<dbReference type="Pfam" id="PF02518">
    <property type="entry name" value="HATPase_c"/>
    <property type="match status" value="1"/>
</dbReference>
<keyword evidence="1" id="KW-0812">Transmembrane</keyword>
<name>A0A0C1QP84_9GAMM</name>
<dbReference type="Gene3D" id="3.30.565.10">
    <property type="entry name" value="Histidine kinase-like ATPase, C-terminal domain"/>
    <property type="match status" value="1"/>
</dbReference>
<accession>A0A0C1QP84</accession>
<dbReference type="AlphaFoldDB" id="A0A0C1QP84"/>
<keyword evidence="2" id="KW-0732">Signal</keyword>
<proteinExistence type="predicted"/>
<dbReference type="SUPFAM" id="SSF55874">
    <property type="entry name" value="ATPase domain of HSP90 chaperone/DNA topoisomerase II/histidine kinase"/>
    <property type="match status" value="1"/>
</dbReference>
<protein>
    <recommendedName>
        <fullName evidence="3">Histidine kinase/HSP90-like ATPase domain-containing protein</fullName>
    </recommendedName>
</protein>
<keyword evidence="1" id="KW-0472">Membrane</keyword>
<organism evidence="4 5">
    <name type="scientific">Pseudoalteromonas luteoviolacea</name>
    <dbReference type="NCBI Taxonomy" id="43657"/>
    <lineage>
        <taxon>Bacteria</taxon>
        <taxon>Pseudomonadati</taxon>
        <taxon>Pseudomonadota</taxon>
        <taxon>Gammaproteobacteria</taxon>
        <taxon>Alteromonadales</taxon>
        <taxon>Pseudoalteromonadaceae</taxon>
        <taxon>Pseudoalteromonas</taxon>
    </lineage>
</organism>
<evidence type="ECO:0000256" key="1">
    <source>
        <dbReference type="SAM" id="Phobius"/>
    </source>
</evidence>
<keyword evidence="1" id="KW-1133">Transmembrane helix</keyword>
<dbReference type="EMBL" id="JWIC01000006">
    <property type="protein sequence ID" value="KID56862.1"/>
    <property type="molecule type" value="Genomic_DNA"/>
</dbReference>
<reference evidence="4 5" key="1">
    <citation type="submission" date="2014-12" db="EMBL/GenBank/DDBJ databases">
        <title>Draft Genome Sequence of Pseudoalteromonas luteoviolacea HI1.</title>
        <authorList>
            <person name="Asahina A.Y."/>
            <person name="Hadfield M.G."/>
        </authorList>
    </citation>
    <scope>NUCLEOTIDE SEQUENCE [LARGE SCALE GENOMIC DNA]</scope>
    <source>
        <strain evidence="4 5">HI1</strain>
    </source>
</reference>
<feature type="signal peptide" evidence="2">
    <location>
        <begin position="1"/>
        <end position="18"/>
    </location>
</feature>
<dbReference type="InterPro" id="IPR015943">
    <property type="entry name" value="WD40/YVTN_repeat-like_dom_sf"/>
</dbReference>
<dbReference type="RefSeq" id="WP_039609926.1">
    <property type="nucleotide sequence ID" value="NZ_JWIC01000006.1"/>
</dbReference>
<dbReference type="SUPFAM" id="SSF69304">
    <property type="entry name" value="Tricorn protease N-terminal domain"/>
    <property type="match status" value="1"/>
</dbReference>
<dbReference type="Gene3D" id="2.130.10.10">
    <property type="entry name" value="YVTN repeat-like/Quinoprotein amine dehydrogenase"/>
    <property type="match status" value="2"/>
</dbReference>
<dbReference type="SMART" id="SM00387">
    <property type="entry name" value="HATPase_c"/>
    <property type="match status" value="1"/>
</dbReference>
<dbReference type="Proteomes" id="UP000031327">
    <property type="component" value="Unassembled WGS sequence"/>
</dbReference>
<evidence type="ECO:0000313" key="5">
    <source>
        <dbReference type="Proteomes" id="UP000031327"/>
    </source>
</evidence>
<feature type="domain" description="Histidine kinase/HSP90-like ATPase" evidence="3">
    <location>
        <begin position="788"/>
        <end position="880"/>
    </location>
</feature>
<gene>
    <name evidence="4" type="ORF">JF50_13270</name>
</gene>
<evidence type="ECO:0000256" key="2">
    <source>
        <dbReference type="SAM" id="SignalP"/>
    </source>
</evidence>
<dbReference type="OrthoDB" id="6308910at2"/>
<dbReference type="InterPro" id="IPR036890">
    <property type="entry name" value="HATPase_C_sf"/>
</dbReference>
<evidence type="ECO:0000259" key="3">
    <source>
        <dbReference type="SMART" id="SM00387"/>
    </source>
</evidence>
<feature type="chain" id="PRO_5002151344" description="Histidine kinase/HSP90-like ATPase domain-containing protein" evidence="2">
    <location>
        <begin position="19"/>
        <end position="898"/>
    </location>
</feature>
<feature type="transmembrane region" description="Helical" evidence="1">
    <location>
        <begin position="663"/>
        <end position="685"/>
    </location>
</feature>
<dbReference type="InterPro" id="IPR003594">
    <property type="entry name" value="HATPase_dom"/>
</dbReference>
<evidence type="ECO:0000313" key="4">
    <source>
        <dbReference type="EMBL" id="KID56862.1"/>
    </source>
</evidence>
<sequence length="898" mass="101042">MRGLFFLFALVLSANCLSMQMKHLNTVAQDERQLMYFSSHDGVYRYDGEHFTSMSRFTQLPNGMVIDVQFMPELNYLIALYQNGELWKVNLNGYQATKVSDIGAYKLAVNNNSIFAMMDTQIVKVNVNNGLAHTIFNKDIKLFDIDSGYGHVYFLSEDGLYVYSELGVRKLENGRVHKGNLEATPHGVAYSINSTLYYYSNGQQSSIKNEDISSAENLTFIPPDQLYYTSAGNVSELNINTLKIKRKNIASQPMSYRNLFVDKSNTLWGVGINSFVRVDGQNKIADLHLDSQYNAIEYVNGEIWIGTSKGIYKYVNNEFIKVGWLIEKMPKMNYSINSFELFSGHLIVSTSLGAFKVNVAAKTVTRLIDSHVINASVIENSLYLATNSEGVKLFSSHFTQLDSSQYNNSLPSLEVLNVDRHSGKTYISTASGLIVADRSGNSILDFEQSVMVTDVAELNNELFLSTYGKGLFKKIDNTWQSVPSPSYIVELNVTREELFIKTTNGLHKVSNAHNYTIAIQGTLQDSFSTSSIKLVGDKLIAVSDKGLIEIPKSIDDKPIQPKIVFIESELGLLPEPEFLSLGDGKLKVAISSFDFVSEKKGTYQYSHNGSDWIQLDSAILTLSELKEKTHTLRFRYIQGNEISDVTEYMFEVIAPFYKSNAALAIYLLLTFILSISAFYLVYKWVQSFHSVYRRNQKHFQQSNVTEAYVNMVDAKSLCSSGNDTMLTEGLVKMAYIIEKLEPIAHDIASLGKQPLSAGINILQIHASMQLAMNVKIKSTVGDERFDNQLEHDIYLVLYHSVRNAIKHSRAKNVNASLILQHKTIEVCVEDDGRGITLLDKLNFGSGFYNMKQIAKVYKTKFSIKASKKGSTIRMVFPIIERNRPVGESSDNKKLIERI</sequence>
<comment type="caution">
    <text evidence="4">The sequence shown here is derived from an EMBL/GenBank/DDBJ whole genome shotgun (WGS) entry which is preliminary data.</text>
</comment>